<keyword evidence="2" id="KW-1185">Reference proteome</keyword>
<dbReference type="Proteomes" id="UP000186666">
    <property type="component" value="Unassembled WGS sequence"/>
</dbReference>
<protein>
    <submittedName>
        <fullName evidence="1">Uncharacterized protein</fullName>
    </submittedName>
</protein>
<sequence>MKEAGDVLPGLFVVIIGNLDNPLYPQSACDNNQQDEKD</sequence>
<proteinExistence type="predicted"/>
<organism evidence="1 2">
    <name type="scientific">Paenibacillus macquariensis</name>
    <dbReference type="NCBI Taxonomy" id="948756"/>
    <lineage>
        <taxon>Bacteria</taxon>
        <taxon>Bacillati</taxon>
        <taxon>Bacillota</taxon>
        <taxon>Bacilli</taxon>
        <taxon>Bacillales</taxon>
        <taxon>Paenibacillaceae</taxon>
        <taxon>Paenibacillus</taxon>
    </lineage>
</organism>
<reference evidence="1 2" key="1">
    <citation type="submission" date="2017-01" db="EMBL/GenBank/DDBJ databases">
        <authorList>
            <person name="Varghese N."/>
            <person name="Submissions S."/>
        </authorList>
    </citation>
    <scope>NUCLEOTIDE SEQUENCE [LARGE SCALE GENOMIC DNA]</scope>
    <source>
        <strain evidence="1 2">ATCC 23464</strain>
    </source>
</reference>
<comment type="caution">
    <text evidence="1">The sequence shown here is derived from an EMBL/GenBank/DDBJ whole genome shotgun (WGS) entry which is preliminary data.</text>
</comment>
<accession>A0ABY1JT63</accession>
<dbReference type="EMBL" id="FTNK01000003">
    <property type="protein sequence ID" value="SIQ71547.1"/>
    <property type="molecule type" value="Genomic_DNA"/>
</dbReference>
<evidence type="ECO:0000313" key="1">
    <source>
        <dbReference type="EMBL" id="SIQ71547.1"/>
    </source>
</evidence>
<gene>
    <name evidence="1" type="ORF">SAMN05421578_103512</name>
</gene>
<name>A0ABY1JT63_9BACL</name>
<evidence type="ECO:0000313" key="2">
    <source>
        <dbReference type="Proteomes" id="UP000186666"/>
    </source>
</evidence>